<accession>A0A023D403</accession>
<name>A0A023D403_ACIMT</name>
<keyword evidence="2" id="KW-1185">Reference proteome</keyword>
<dbReference type="Proteomes" id="UP000019760">
    <property type="component" value="Unassembled WGS sequence"/>
</dbReference>
<dbReference type="EMBL" id="BAND01000028">
    <property type="protein sequence ID" value="GAJ28500.1"/>
    <property type="molecule type" value="Genomic_DNA"/>
</dbReference>
<dbReference type="AlphaFoldDB" id="A0A023D403"/>
<evidence type="ECO:0000313" key="1">
    <source>
        <dbReference type="EMBL" id="GAJ28500.1"/>
    </source>
</evidence>
<gene>
    <name evidence="1" type="ORF">Amme_028_003</name>
</gene>
<organism evidence="1 2">
    <name type="scientific">Acidomonas methanolica NBRC 104435</name>
    <dbReference type="NCBI Taxonomy" id="1231351"/>
    <lineage>
        <taxon>Bacteria</taxon>
        <taxon>Pseudomonadati</taxon>
        <taxon>Pseudomonadota</taxon>
        <taxon>Alphaproteobacteria</taxon>
        <taxon>Acetobacterales</taxon>
        <taxon>Acetobacteraceae</taxon>
        <taxon>Acidomonas</taxon>
    </lineage>
</organism>
<sequence length="81" mass="8845">MDACGTSHDWARAIAAFGHTVKMMSPIYVKPYVKRGKTDAVDAKAICEAVTRPTMRFVGPWRKLGDGVLRGWRIVAGAEPA</sequence>
<reference evidence="1 2" key="2">
    <citation type="journal article" date="2014" name="FEMS Microbiol. Lett.">
        <title>Draft genomic DNA sequence of the facultatively methylotrophic bacterium Acidomonas methanolica type strain MB58.</title>
        <authorList>
            <person name="Higashiura N."/>
            <person name="Hadano H."/>
            <person name="Hirakawa H."/>
            <person name="Matsutani M."/>
            <person name="Takabe S."/>
            <person name="Matsushita K."/>
            <person name="Azuma Y."/>
        </authorList>
    </citation>
    <scope>NUCLEOTIDE SEQUENCE [LARGE SCALE GENOMIC DNA]</scope>
    <source>
        <strain evidence="1 2">MB58</strain>
    </source>
</reference>
<evidence type="ECO:0000313" key="2">
    <source>
        <dbReference type="Proteomes" id="UP000019760"/>
    </source>
</evidence>
<reference evidence="2" key="1">
    <citation type="journal article" date="2014" name="FEMS Microbiol. Lett.">
        <title>Draft Genomic DNA Sequence of the Facultatively Methylotrophic Bacterium Acidomonas methanolica type strain MB58.</title>
        <authorList>
            <person name="Higashiura N."/>
            <person name="Hadano H."/>
            <person name="Hirakawa H."/>
            <person name="Matsutani M."/>
            <person name="Takabe S."/>
            <person name="Matsushita K."/>
            <person name="Azuma Y."/>
        </authorList>
    </citation>
    <scope>NUCLEOTIDE SEQUENCE [LARGE SCALE GENOMIC DNA]</scope>
    <source>
        <strain evidence="2">MB58</strain>
    </source>
</reference>
<proteinExistence type="predicted"/>
<comment type="caution">
    <text evidence="1">The sequence shown here is derived from an EMBL/GenBank/DDBJ whole genome shotgun (WGS) entry which is preliminary data.</text>
</comment>
<protein>
    <submittedName>
        <fullName evidence="1">Transposase</fullName>
    </submittedName>
</protein>